<organism evidence="4 5">
    <name type="scientific">Pseudochelatococcus contaminans</name>
    <dbReference type="NCBI Taxonomy" id="1538103"/>
    <lineage>
        <taxon>Bacteria</taxon>
        <taxon>Pseudomonadati</taxon>
        <taxon>Pseudomonadota</taxon>
        <taxon>Alphaproteobacteria</taxon>
        <taxon>Hyphomicrobiales</taxon>
        <taxon>Chelatococcaceae</taxon>
        <taxon>Pseudochelatococcus</taxon>
    </lineage>
</organism>
<keyword evidence="2" id="KW-0812">Transmembrane</keyword>
<keyword evidence="2" id="KW-1133">Transmembrane helix</keyword>
<feature type="region of interest" description="Disordered" evidence="1">
    <location>
        <begin position="385"/>
        <end position="404"/>
    </location>
</feature>
<evidence type="ECO:0000256" key="2">
    <source>
        <dbReference type="SAM" id="Phobius"/>
    </source>
</evidence>
<keyword evidence="5" id="KW-1185">Reference proteome</keyword>
<keyword evidence="2" id="KW-0472">Membrane</keyword>
<feature type="region of interest" description="Disordered" evidence="1">
    <location>
        <begin position="1"/>
        <end position="35"/>
    </location>
</feature>
<dbReference type="EMBL" id="JACICC010000004">
    <property type="protein sequence ID" value="MBB3809695.1"/>
    <property type="molecule type" value="Genomic_DNA"/>
</dbReference>
<dbReference type="GO" id="GO:0055085">
    <property type="term" value="P:transmembrane transport"/>
    <property type="evidence" value="ECO:0007669"/>
    <property type="project" value="InterPro"/>
</dbReference>
<reference evidence="4 5" key="1">
    <citation type="submission" date="2020-08" db="EMBL/GenBank/DDBJ databases">
        <title>Genomic Encyclopedia of Type Strains, Phase IV (KMG-IV): sequencing the most valuable type-strain genomes for metagenomic binning, comparative biology and taxonomic classification.</title>
        <authorList>
            <person name="Goeker M."/>
        </authorList>
    </citation>
    <scope>NUCLEOTIDE SEQUENCE [LARGE SCALE GENOMIC DNA]</scope>
    <source>
        <strain evidence="4 5">DSM 28760</strain>
    </source>
</reference>
<protein>
    <submittedName>
        <fullName evidence="4">Membrane fusion protein (Multidrug efflux system)</fullName>
    </submittedName>
</protein>
<dbReference type="AlphaFoldDB" id="A0A7W5Z3W9"/>
<dbReference type="Gene3D" id="1.10.287.470">
    <property type="entry name" value="Helix hairpin bin"/>
    <property type="match status" value="2"/>
</dbReference>
<feature type="transmembrane region" description="Helical" evidence="2">
    <location>
        <begin position="43"/>
        <end position="64"/>
    </location>
</feature>
<evidence type="ECO:0000313" key="5">
    <source>
        <dbReference type="Proteomes" id="UP000537592"/>
    </source>
</evidence>
<gene>
    <name evidence="4" type="ORF">FHS81_001783</name>
</gene>
<dbReference type="RefSeq" id="WP_183752096.1">
    <property type="nucleotide sequence ID" value="NZ_JACICC010000004.1"/>
</dbReference>
<dbReference type="PANTHER" id="PTHR30386">
    <property type="entry name" value="MEMBRANE FUSION SUBUNIT OF EMRAB-TOLC MULTIDRUG EFFLUX PUMP"/>
    <property type="match status" value="1"/>
</dbReference>
<dbReference type="InterPro" id="IPR058625">
    <property type="entry name" value="MdtA-like_BSH"/>
</dbReference>
<accession>A0A7W5Z3W9</accession>
<dbReference type="Proteomes" id="UP000537592">
    <property type="component" value="Unassembled WGS sequence"/>
</dbReference>
<dbReference type="InterPro" id="IPR050739">
    <property type="entry name" value="MFP"/>
</dbReference>
<dbReference type="SUPFAM" id="SSF111369">
    <property type="entry name" value="HlyD-like secretion proteins"/>
    <property type="match status" value="2"/>
</dbReference>
<dbReference type="Gene3D" id="2.40.30.170">
    <property type="match status" value="1"/>
</dbReference>
<name>A0A7W5Z3W9_9HYPH</name>
<sequence>MMNTVSNQPADAPDQKQTTATGSAPVPPPAAPKTSDHKGFRTLLLAGAAVVVLAVAAWAGWQYWTVWQYEISTDDAYLHADFVNVAPEVSGYVIAVNVQDNEPVKKGDVIAVIDPVPYQAAVAEAEATVSYNQALAAQTQAELDAQPALVDEAKASVAVSEAALKFAQENMARFGTLANEGFGTQQARQEATSQLGQAQARLDLNRAAVIAAERRIATLKAGLAASEASIKESQAALQKARFSLERTTLRAPIDGVVGNRALRLGMFVQPGSQLLAIVPLEAIYVRANVKETNLAVVEPGLPVSISVDAFPDRPLRGVIASIAPAAGQIFALLPPDNATGNFTKVVQRVPVRIAIDPHDELAGRLRPGMSVTTTIQTRGERVDPATFGAGRTAANGADAGAAGH</sequence>
<dbReference type="PANTHER" id="PTHR30386:SF24">
    <property type="entry name" value="MULTIDRUG RESISTANCE EFFLUX PUMP"/>
    <property type="match status" value="1"/>
</dbReference>
<evidence type="ECO:0000256" key="1">
    <source>
        <dbReference type="SAM" id="MobiDB-lite"/>
    </source>
</evidence>
<dbReference type="Pfam" id="PF25917">
    <property type="entry name" value="BSH_RND"/>
    <property type="match status" value="1"/>
</dbReference>
<dbReference type="Gene3D" id="2.40.50.100">
    <property type="match status" value="1"/>
</dbReference>
<proteinExistence type="predicted"/>
<evidence type="ECO:0000313" key="4">
    <source>
        <dbReference type="EMBL" id="MBB3809695.1"/>
    </source>
</evidence>
<comment type="caution">
    <text evidence="4">The sequence shown here is derived from an EMBL/GenBank/DDBJ whole genome shotgun (WGS) entry which is preliminary data.</text>
</comment>
<feature type="compositionally biased region" description="Low complexity" evidence="1">
    <location>
        <begin position="388"/>
        <end position="404"/>
    </location>
</feature>
<evidence type="ECO:0000259" key="3">
    <source>
        <dbReference type="Pfam" id="PF25917"/>
    </source>
</evidence>
<feature type="domain" description="Multidrug resistance protein MdtA-like barrel-sandwich hybrid" evidence="3">
    <location>
        <begin position="83"/>
        <end position="278"/>
    </location>
</feature>
<feature type="compositionally biased region" description="Polar residues" evidence="1">
    <location>
        <begin position="1"/>
        <end position="22"/>
    </location>
</feature>